<keyword evidence="6" id="KW-1185">Reference proteome</keyword>
<dbReference type="Gene3D" id="1.10.10.10">
    <property type="entry name" value="Winged helix-like DNA-binding domain superfamily/Winged helix DNA-binding domain"/>
    <property type="match status" value="1"/>
</dbReference>
<keyword evidence="2" id="KW-0238">DNA-binding</keyword>
<accession>A0ABX0SE94</accession>
<dbReference type="InterPro" id="IPR050679">
    <property type="entry name" value="Bact_HTH_transcr_reg"/>
</dbReference>
<name>A0ABX0SE94_9ACTN</name>
<dbReference type="RefSeq" id="WP_167165858.1">
    <property type="nucleotide sequence ID" value="NZ_BAAAOO010000015.1"/>
</dbReference>
<keyword evidence="3" id="KW-0804">Transcription</keyword>
<dbReference type="SMART" id="SM00345">
    <property type="entry name" value="HTH_GNTR"/>
    <property type="match status" value="1"/>
</dbReference>
<dbReference type="InterPro" id="IPR011663">
    <property type="entry name" value="UTRA"/>
</dbReference>
<dbReference type="Pfam" id="PF00392">
    <property type="entry name" value="GntR"/>
    <property type="match status" value="1"/>
</dbReference>
<dbReference type="InterPro" id="IPR036388">
    <property type="entry name" value="WH-like_DNA-bd_sf"/>
</dbReference>
<dbReference type="CDD" id="cd07377">
    <property type="entry name" value="WHTH_GntR"/>
    <property type="match status" value="1"/>
</dbReference>
<dbReference type="EMBL" id="JAAMOZ010000001">
    <property type="protein sequence ID" value="NIH56717.1"/>
    <property type="molecule type" value="Genomic_DNA"/>
</dbReference>
<feature type="domain" description="HTH gntR-type" evidence="4">
    <location>
        <begin position="17"/>
        <end position="85"/>
    </location>
</feature>
<dbReference type="PANTHER" id="PTHR44846">
    <property type="entry name" value="MANNOSYL-D-GLYCERATE TRANSPORT/METABOLISM SYSTEM REPRESSOR MNGR-RELATED"/>
    <property type="match status" value="1"/>
</dbReference>
<dbReference type="InterPro" id="IPR000524">
    <property type="entry name" value="Tscrpt_reg_HTH_GntR"/>
</dbReference>
<evidence type="ECO:0000256" key="3">
    <source>
        <dbReference type="ARBA" id="ARBA00023163"/>
    </source>
</evidence>
<evidence type="ECO:0000256" key="2">
    <source>
        <dbReference type="ARBA" id="ARBA00023125"/>
    </source>
</evidence>
<dbReference type="PRINTS" id="PR00035">
    <property type="entry name" value="HTHGNTR"/>
</dbReference>
<evidence type="ECO:0000259" key="4">
    <source>
        <dbReference type="PROSITE" id="PS50949"/>
    </source>
</evidence>
<protein>
    <submittedName>
        <fullName evidence="5">GntR family transcriptional regulator</fullName>
    </submittedName>
</protein>
<evidence type="ECO:0000313" key="5">
    <source>
        <dbReference type="EMBL" id="NIH56717.1"/>
    </source>
</evidence>
<organism evidence="5 6">
    <name type="scientific">Brooklawnia cerclae</name>
    <dbReference type="NCBI Taxonomy" id="349934"/>
    <lineage>
        <taxon>Bacteria</taxon>
        <taxon>Bacillati</taxon>
        <taxon>Actinomycetota</taxon>
        <taxon>Actinomycetes</taxon>
        <taxon>Propionibacteriales</taxon>
        <taxon>Propionibacteriaceae</taxon>
        <taxon>Brooklawnia</taxon>
    </lineage>
</organism>
<sequence>MSLHDGPNAVRLRTRLPLQVEIRNAILEDLILSGQVAAGDKLPSEGELCETYAASRVTIRSALQSLQEQGYIRTVRGSGSVVLPQSQAIHSRLTRLVSFDAFAEQSGEAFSTLDAIIDECPADDPVRLQFPEDDRDAITRISRAKTRGDKRVAWIVDYVPAAIIGRDELTEEFARYGSVLDVLIARDRAQYSDCTITPVVADRELSRHLDAPRGSAVLHMSELTRDVEGGLVDCSESWFLPGAFTFYLRRNRDSH</sequence>
<reference evidence="5 6" key="1">
    <citation type="submission" date="2020-02" db="EMBL/GenBank/DDBJ databases">
        <title>Sequencing the genomes of 1000 actinobacteria strains.</title>
        <authorList>
            <person name="Klenk H.-P."/>
        </authorList>
    </citation>
    <scope>NUCLEOTIDE SEQUENCE [LARGE SCALE GENOMIC DNA]</scope>
    <source>
        <strain evidence="5 6">DSM 19609</strain>
    </source>
</reference>
<dbReference type="SMART" id="SM00866">
    <property type="entry name" value="UTRA"/>
    <property type="match status" value="1"/>
</dbReference>
<gene>
    <name evidence="5" type="ORF">FB473_001362</name>
</gene>
<dbReference type="PROSITE" id="PS50949">
    <property type="entry name" value="HTH_GNTR"/>
    <property type="match status" value="1"/>
</dbReference>
<dbReference type="SUPFAM" id="SSF64288">
    <property type="entry name" value="Chorismate lyase-like"/>
    <property type="match status" value="1"/>
</dbReference>
<dbReference type="SUPFAM" id="SSF46785">
    <property type="entry name" value="Winged helix' DNA-binding domain"/>
    <property type="match status" value="1"/>
</dbReference>
<dbReference type="Gene3D" id="3.40.1410.10">
    <property type="entry name" value="Chorismate lyase-like"/>
    <property type="match status" value="1"/>
</dbReference>
<keyword evidence="1" id="KW-0805">Transcription regulation</keyword>
<proteinExistence type="predicted"/>
<evidence type="ECO:0000256" key="1">
    <source>
        <dbReference type="ARBA" id="ARBA00023015"/>
    </source>
</evidence>
<dbReference type="InterPro" id="IPR036390">
    <property type="entry name" value="WH_DNA-bd_sf"/>
</dbReference>
<evidence type="ECO:0000313" key="6">
    <source>
        <dbReference type="Proteomes" id="UP000749311"/>
    </source>
</evidence>
<dbReference type="Proteomes" id="UP000749311">
    <property type="component" value="Unassembled WGS sequence"/>
</dbReference>
<comment type="caution">
    <text evidence="5">The sequence shown here is derived from an EMBL/GenBank/DDBJ whole genome shotgun (WGS) entry which is preliminary data.</text>
</comment>
<dbReference type="Pfam" id="PF07702">
    <property type="entry name" value="UTRA"/>
    <property type="match status" value="1"/>
</dbReference>
<dbReference type="PANTHER" id="PTHR44846:SF1">
    <property type="entry name" value="MANNOSYL-D-GLYCERATE TRANSPORT_METABOLISM SYSTEM REPRESSOR MNGR-RELATED"/>
    <property type="match status" value="1"/>
</dbReference>
<dbReference type="InterPro" id="IPR028978">
    <property type="entry name" value="Chorismate_lyase_/UTRA_dom_sf"/>
</dbReference>